<dbReference type="GO" id="GO:0005737">
    <property type="term" value="C:cytoplasm"/>
    <property type="evidence" value="ECO:0007669"/>
    <property type="project" value="UniProtKB-SubCell"/>
</dbReference>
<dbReference type="GO" id="GO:0072344">
    <property type="term" value="P:rescue of stalled ribosome"/>
    <property type="evidence" value="ECO:0007669"/>
    <property type="project" value="UniProtKB-UniRule"/>
</dbReference>
<comment type="similarity">
    <text evidence="5 8 10">Belongs to the PTH family.</text>
</comment>
<feature type="site" description="Stabilizes the basic form of H active site to accept a proton" evidence="8">
    <location>
        <position position="91"/>
    </location>
</feature>
<keyword evidence="2 8" id="KW-0820">tRNA-binding</keyword>
<comment type="subcellular location">
    <subcellularLocation>
        <location evidence="8">Cytoplasm</location>
    </subcellularLocation>
</comment>
<dbReference type="GO" id="GO:0006515">
    <property type="term" value="P:protein quality control for misfolded or incompletely synthesized proteins"/>
    <property type="evidence" value="ECO:0007669"/>
    <property type="project" value="UniProtKB-UniRule"/>
</dbReference>
<evidence type="ECO:0000256" key="8">
    <source>
        <dbReference type="HAMAP-Rule" id="MF_00083"/>
    </source>
</evidence>
<dbReference type="EC" id="3.1.1.29" evidence="1 8"/>
<dbReference type="PROSITE" id="PS01195">
    <property type="entry name" value="PEPT_TRNA_HYDROL_1"/>
    <property type="match status" value="1"/>
</dbReference>
<dbReference type="Gene3D" id="3.40.50.1470">
    <property type="entry name" value="Peptidyl-tRNA hydrolase"/>
    <property type="match status" value="1"/>
</dbReference>
<dbReference type="GO" id="GO:0004045">
    <property type="term" value="F:peptidyl-tRNA hydrolase activity"/>
    <property type="evidence" value="ECO:0007669"/>
    <property type="project" value="UniProtKB-UniRule"/>
</dbReference>
<dbReference type="PROSITE" id="PS01196">
    <property type="entry name" value="PEPT_TRNA_HYDROL_2"/>
    <property type="match status" value="1"/>
</dbReference>
<feature type="binding site" evidence="8">
    <location>
        <position position="64"/>
    </location>
    <ligand>
        <name>tRNA</name>
        <dbReference type="ChEBI" id="CHEBI:17843"/>
    </ligand>
</feature>
<dbReference type="OrthoDB" id="9800507at2"/>
<evidence type="ECO:0000256" key="7">
    <source>
        <dbReference type="ARBA" id="ARBA00050038"/>
    </source>
</evidence>
<dbReference type="Pfam" id="PF01195">
    <property type="entry name" value="Pept_tRNA_hydro"/>
    <property type="match status" value="1"/>
</dbReference>
<dbReference type="PANTHER" id="PTHR17224">
    <property type="entry name" value="PEPTIDYL-TRNA HYDROLASE"/>
    <property type="match status" value="1"/>
</dbReference>
<dbReference type="SUPFAM" id="SSF53178">
    <property type="entry name" value="Peptidyl-tRNA hydrolase-like"/>
    <property type="match status" value="1"/>
</dbReference>
<sequence length="186" mass="20582">MKVIAGLGNPGSEYENTRHNIGFKAVDALSATYKIPVTKSKFNAVFGKGLINGEDVILVKPLTYMNLSGEAISPFLSFFKVAIDDFLVIYDDLDLPAGKIRVRQKGSAGGHNGIKSTISHLHTQEFKRLRIGIGRPDGMQPVVDYVLQPFSPVDQKAVTEAIELATKACYSWMTMPFDQVMNRFNR</sequence>
<dbReference type="AlphaFoldDB" id="A0A4R2NMR2"/>
<comment type="subunit">
    <text evidence="8">Monomer.</text>
</comment>
<evidence type="ECO:0000313" key="12">
    <source>
        <dbReference type="Proteomes" id="UP000295416"/>
    </source>
</evidence>
<comment type="function">
    <text evidence="8">Hydrolyzes ribosome-free peptidyl-tRNAs (with 1 or more amino acids incorporated), which drop off the ribosome during protein synthesis, or as a result of ribosome stalling.</text>
</comment>
<feature type="binding site" evidence="8">
    <location>
        <position position="66"/>
    </location>
    <ligand>
        <name>tRNA</name>
        <dbReference type="ChEBI" id="CHEBI:17843"/>
    </ligand>
</feature>
<dbReference type="EMBL" id="SLXK01000035">
    <property type="protein sequence ID" value="TCP22544.1"/>
    <property type="molecule type" value="Genomic_DNA"/>
</dbReference>
<dbReference type="HAMAP" id="MF_00083">
    <property type="entry name" value="Pept_tRNA_hydro_bact"/>
    <property type="match status" value="1"/>
</dbReference>
<proteinExistence type="inferred from homology"/>
<keyword evidence="4 8" id="KW-0694">RNA-binding</keyword>
<evidence type="ECO:0000256" key="1">
    <source>
        <dbReference type="ARBA" id="ARBA00013260"/>
    </source>
</evidence>
<feature type="active site" description="Proton acceptor" evidence="8">
    <location>
        <position position="19"/>
    </location>
</feature>
<dbReference type="FunFam" id="3.40.50.1470:FF:000001">
    <property type="entry name" value="Peptidyl-tRNA hydrolase"/>
    <property type="match status" value="1"/>
</dbReference>
<dbReference type="NCBIfam" id="TIGR00447">
    <property type="entry name" value="pth"/>
    <property type="match status" value="1"/>
</dbReference>
<comment type="catalytic activity">
    <reaction evidence="6 8 9">
        <text>an N-acyl-L-alpha-aminoacyl-tRNA + H2O = an N-acyl-L-amino acid + a tRNA + H(+)</text>
        <dbReference type="Rhea" id="RHEA:54448"/>
        <dbReference type="Rhea" id="RHEA-COMP:10123"/>
        <dbReference type="Rhea" id="RHEA-COMP:13883"/>
        <dbReference type="ChEBI" id="CHEBI:15377"/>
        <dbReference type="ChEBI" id="CHEBI:15378"/>
        <dbReference type="ChEBI" id="CHEBI:59874"/>
        <dbReference type="ChEBI" id="CHEBI:78442"/>
        <dbReference type="ChEBI" id="CHEBI:138191"/>
        <dbReference type="EC" id="3.1.1.29"/>
    </reaction>
</comment>
<evidence type="ECO:0000256" key="9">
    <source>
        <dbReference type="RuleBase" id="RU000673"/>
    </source>
</evidence>
<keyword evidence="8" id="KW-0963">Cytoplasm</keyword>
<dbReference type="CDD" id="cd00462">
    <property type="entry name" value="PTH"/>
    <property type="match status" value="1"/>
</dbReference>
<evidence type="ECO:0000256" key="4">
    <source>
        <dbReference type="ARBA" id="ARBA00022884"/>
    </source>
</evidence>
<dbReference type="InterPro" id="IPR036416">
    <property type="entry name" value="Pept_tRNA_hydro_sf"/>
</dbReference>
<gene>
    <name evidence="8" type="primary">pth</name>
    <name evidence="11" type="ORF">EV207_13520</name>
</gene>
<evidence type="ECO:0000256" key="2">
    <source>
        <dbReference type="ARBA" id="ARBA00022555"/>
    </source>
</evidence>
<organism evidence="11 12">
    <name type="scientific">Scopulibacillus darangshiensis</name>
    <dbReference type="NCBI Taxonomy" id="442528"/>
    <lineage>
        <taxon>Bacteria</taxon>
        <taxon>Bacillati</taxon>
        <taxon>Bacillota</taxon>
        <taxon>Bacilli</taxon>
        <taxon>Bacillales</taxon>
        <taxon>Sporolactobacillaceae</taxon>
        <taxon>Scopulibacillus</taxon>
    </lineage>
</organism>
<dbReference type="Proteomes" id="UP000295416">
    <property type="component" value="Unassembled WGS sequence"/>
</dbReference>
<dbReference type="InterPro" id="IPR018171">
    <property type="entry name" value="Pept_tRNA_hydro_CS"/>
</dbReference>
<comment type="function">
    <text evidence="8">Catalyzes the release of premature peptidyl moieties from peptidyl-tRNA molecules trapped in stalled 50S ribosomal subunits, and thus maintains levels of free tRNAs and 50S ribosomes.</text>
</comment>
<comment type="caution">
    <text evidence="11">The sequence shown here is derived from an EMBL/GenBank/DDBJ whole genome shotgun (WGS) entry which is preliminary data.</text>
</comment>
<name>A0A4R2NMR2_9BACL</name>
<evidence type="ECO:0000256" key="10">
    <source>
        <dbReference type="RuleBase" id="RU004320"/>
    </source>
</evidence>
<evidence type="ECO:0000256" key="5">
    <source>
        <dbReference type="ARBA" id="ARBA00038063"/>
    </source>
</evidence>
<evidence type="ECO:0000256" key="3">
    <source>
        <dbReference type="ARBA" id="ARBA00022801"/>
    </source>
</evidence>
<dbReference type="InterPro" id="IPR001328">
    <property type="entry name" value="Pept_tRNA_hydro"/>
</dbReference>
<feature type="site" description="Discriminates between blocked and unblocked aminoacyl-tRNA" evidence="8">
    <location>
        <position position="9"/>
    </location>
</feature>
<evidence type="ECO:0000313" key="11">
    <source>
        <dbReference type="EMBL" id="TCP22544.1"/>
    </source>
</evidence>
<dbReference type="RefSeq" id="WP_132747514.1">
    <property type="nucleotide sequence ID" value="NZ_SLXK01000035.1"/>
</dbReference>
<protein>
    <recommendedName>
        <fullName evidence="7 8">Peptidyl-tRNA hydrolase</fullName>
        <shortName evidence="8">Pth</shortName>
        <ecNumber evidence="1 8">3.1.1.29</ecNumber>
    </recommendedName>
</protein>
<keyword evidence="3 8" id="KW-0378">Hydrolase</keyword>
<accession>A0A4R2NMR2</accession>
<dbReference type="GO" id="GO:0000049">
    <property type="term" value="F:tRNA binding"/>
    <property type="evidence" value="ECO:0007669"/>
    <property type="project" value="UniProtKB-UniRule"/>
</dbReference>
<reference evidence="11 12" key="1">
    <citation type="submission" date="2019-03" db="EMBL/GenBank/DDBJ databases">
        <title>Genomic Encyclopedia of Type Strains, Phase IV (KMG-IV): sequencing the most valuable type-strain genomes for metagenomic binning, comparative biology and taxonomic classification.</title>
        <authorList>
            <person name="Goeker M."/>
        </authorList>
    </citation>
    <scope>NUCLEOTIDE SEQUENCE [LARGE SCALE GENOMIC DNA]</scope>
    <source>
        <strain evidence="11 12">DSM 19377</strain>
    </source>
</reference>
<keyword evidence="12" id="KW-1185">Reference proteome</keyword>
<feature type="binding site" evidence="8">
    <location>
        <position position="14"/>
    </location>
    <ligand>
        <name>tRNA</name>
        <dbReference type="ChEBI" id="CHEBI:17843"/>
    </ligand>
</feature>
<evidence type="ECO:0000256" key="6">
    <source>
        <dbReference type="ARBA" id="ARBA00048707"/>
    </source>
</evidence>
<feature type="binding site" evidence="8">
    <location>
        <position position="112"/>
    </location>
    <ligand>
        <name>tRNA</name>
        <dbReference type="ChEBI" id="CHEBI:17843"/>
    </ligand>
</feature>
<dbReference type="PANTHER" id="PTHR17224:SF1">
    <property type="entry name" value="PEPTIDYL-TRNA HYDROLASE"/>
    <property type="match status" value="1"/>
</dbReference>